<dbReference type="PANTHER" id="PTHR30435">
    <property type="entry name" value="FLAGELLAR PROTEIN"/>
    <property type="match status" value="1"/>
</dbReference>
<comment type="similarity">
    <text evidence="2 6">Belongs to the flagella basal body rod proteins family.</text>
</comment>
<protein>
    <recommendedName>
        <fullName evidence="3 6">Flagellar basal body rod protein FlgB</fullName>
    </recommendedName>
</protein>
<evidence type="ECO:0000256" key="2">
    <source>
        <dbReference type="ARBA" id="ARBA00009677"/>
    </source>
</evidence>
<dbReference type="GO" id="GO:0071978">
    <property type="term" value="P:bacterial-type flagellum-dependent swarming motility"/>
    <property type="evidence" value="ECO:0007669"/>
    <property type="project" value="TreeGrafter"/>
</dbReference>
<dbReference type="KEGG" id="ccel:CCDG5_0351"/>
<organism evidence="8 9">
    <name type="scientific">[Clostridium] cellulosi</name>
    <dbReference type="NCBI Taxonomy" id="29343"/>
    <lineage>
        <taxon>Bacteria</taxon>
        <taxon>Bacillati</taxon>
        <taxon>Bacillota</taxon>
        <taxon>Clostridia</taxon>
        <taxon>Eubacteriales</taxon>
        <taxon>Oscillospiraceae</taxon>
        <taxon>Oscillospiraceae incertae sedis</taxon>
    </lineage>
</organism>
<comment type="function">
    <text evidence="5 6">Structural component of flagellum, the bacterial motility apparatus. Part of the rod structure of flagellar basal body.</text>
</comment>
<dbReference type="AlphaFoldDB" id="A0A078KQS0"/>
<dbReference type="GO" id="GO:0030694">
    <property type="term" value="C:bacterial-type flagellum basal body, rod"/>
    <property type="evidence" value="ECO:0007669"/>
    <property type="project" value="InterPro"/>
</dbReference>
<dbReference type="InterPro" id="IPR006300">
    <property type="entry name" value="FlgB"/>
</dbReference>
<dbReference type="PIRSF" id="PIRSF002889">
    <property type="entry name" value="Rod_FlgB"/>
    <property type="match status" value="1"/>
</dbReference>
<evidence type="ECO:0000256" key="1">
    <source>
        <dbReference type="ARBA" id="ARBA00004117"/>
    </source>
</evidence>
<dbReference type="Pfam" id="PF00460">
    <property type="entry name" value="Flg_bb_rod"/>
    <property type="match status" value="1"/>
</dbReference>
<dbReference type="PATRIC" id="fig|29343.3.peg.367"/>
<evidence type="ECO:0000313" key="9">
    <source>
        <dbReference type="Proteomes" id="UP000032431"/>
    </source>
</evidence>
<reference evidence="9" key="1">
    <citation type="submission" date="2014-07" db="EMBL/GenBank/DDBJ databases">
        <authorList>
            <person name="Wibberg D."/>
        </authorList>
    </citation>
    <scope>NUCLEOTIDE SEQUENCE [LARGE SCALE GENOMIC DNA]</scope>
    <source>
        <strain evidence="9">DG5</strain>
    </source>
</reference>
<keyword evidence="4 6" id="KW-0975">Bacterial flagellum</keyword>
<dbReference type="NCBIfam" id="TIGR01396">
    <property type="entry name" value="FlgB"/>
    <property type="match status" value="1"/>
</dbReference>
<sequence>MSGIIGNIVTDIGGKSLDALWKRASVISNNIANNDTPGYKQKYVDFESQLSNALSNNTLSESQLDEIKPVIKEYDGTYGANMNGVDMETQLIELTRNQLQYSYMERSVHESLSMLLSAARGGK</sequence>
<evidence type="ECO:0000256" key="3">
    <source>
        <dbReference type="ARBA" id="ARBA00014376"/>
    </source>
</evidence>
<evidence type="ECO:0000256" key="4">
    <source>
        <dbReference type="ARBA" id="ARBA00023143"/>
    </source>
</evidence>
<dbReference type="InterPro" id="IPR001444">
    <property type="entry name" value="Flag_bb_rod_N"/>
</dbReference>
<dbReference type="Proteomes" id="UP000032431">
    <property type="component" value="Chromosome I"/>
</dbReference>
<keyword evidence="9" id="KW-1185">Reference proteome</keyword>
<dbReference type="PANTHER" id="PTHR30435:SF12">
    <property type="entry name" value="FLAGELLAR BASAL BODY ROD PROTEIN FLGB"/>
    <property type="match status" value="1"/>
</dbReference>
<evidence type="ECO:0000259" key="7">
    <source>
        <dbReference type="Pfam" id="PF00460"/>
    </source>
</evidence>
<evidence type="ECO:0000313" key="8">
    <source>
        <dbReference type="EMBL" id="CDZ23490.1"/>
    </source>
</evidence>
<name>A0A078KQS0_9FIRM</name>
<comment type="subunit">
    <text evidence="6">The basal body constitutes a major portion of the flagellar organelle and consists of a number of rings mounted on a central rod.</text>
</comment>
<evidence type="ECO:0000256" key="5">
    <source>
        <dbReference type="ARBA" id="ARBA00024934"/>
    </source>
</evidence>
<feature type="domain" description="Flagellar basal body rod protein N-terminal" evidence="7">
    <location>
        <begin position="22"/>
        <end position="40"/>
    </location>
</feature>
<accession>A0A078KQS0</accession>
<dbReference type="EMBL" id="LM995447">
    <property type="protein sequence ID" value="CDZ23490.1"/>
    <property type="molecule type" value="Genomic_DNA"/>
</dbReference>
<gene>
    <name evidence="8" type="ORF">CCDG5_0351</name>
</gene>
<evidence type="ECO:0000256" key="6">
    <source>
        <dbReference type="PIRNR" id="PIRNR002889"/>
    </source>
</evidence>
<comment type="subcellular location">
    <subcellularLocation>
        <location evidence="1 6">Bacterial flagellum basal body</location>
    </subcellularLocation>
</comment>
<dbReference type="STRING" id="29343.CCDG5_0351"/>
<proteinExistence type="inferred from homology"/>
<dbReference type="HOGENOM" id="CLU_125463_3_2_9"/>